<evidence type="ECO:0000256" key="3">
    <source>
        <dbReference type="SAM" id="Phobius"/>
    </source>
</evidence>
<keyword evidence="3" id="KW-0812">Transmembrane</keyword>
<feature type="transmembrane region" description="Helical" evidence="3">
    <location>
        <begin position="212"/>
        <end position="233"/>
    </location>
</feature>
<feature type="transmembrane region" description="Helical" evidence="3">
    <location>
        <begin position="181"/>
        <end position="200"/>
    </location>
</feature>
<dbReference type="GO" id="GO:0003924">
    <property type="term" value="F:GTPase activity"/>
    <property type="evidence" value="ECO:0007669"/>
    <property type="project" value="InterPro"/>
</dbReference>
<dbReference type="Proteomes" id="UP001189624">
    <property type="component" value="Chromosome 2"/>
</dbReference>
<sequence length="255" mass="27743">MSTLGSGRSAGVNLSCFRELMGKEKVHVNIVVIGHVDSGKSTTTGHLIYKLGAIDKRITIDIGLCKFETTKYYSTVIDAPGHRDFIKNMITGTSQADCAVLIIDSTTGGFEVGLLPHQATFVPTTGCLIGGGKVAKEFSTRFIVQHLLTYQLFGSVTDAVAMDGIEISPSTSLQYLIKMKYFSLALLPFGLYLSILNICLQNLRLKTQVQSGKFMGGLFNWLTSTVSGAWVIVSSNFLEESYVEVLEADDGRFTD</sequence>
<protein>
    <recommendedName>
        <fullName evidence="4">Tr-type G domain-containing protein</fullName>
    </recommendedName>
</protein>
<evidence type="ECO:0000256" key="1">
    <source>
        <dbReference type="ARBA" id="ARBA00022741"/>
    </source>
</evidence>
<dbReference type="Pfam" id="PF00009">
    <property type="entry name" value="GTP_EFTU"/>
    <property type="match status" value="1"/>
</dbReference>
<evidence type="ECO:0000259" key="4">
    <source>
        <dbReference type="Pfam" id="PF00009"/>
    </source>
</evidence>
<dbReference type="InterPro" id="IPR027417">
    <property type="entry name" value="P-loop_NTPase"/>
</dbReference>
<gene>
    <name evidence="5" type="ORF">AYBTSS11_LOCUS4981</name>
</gene>
<feature type="domain" description="Tr-type G" evidence="4">
    <location>
        <begin position="57"/>
        <end position="108"/>
    </location>
</feature>
<keyword evidence="3" id="KW-1133">Transmembrane helix</keyword>
<dbReference type="EMBL" id="OY731399">
    <property type="protein sequence ID" value="CAJ1930948.1"/>
    <property type="molecule type" value="Genomic_DNA"/>
</dbReference>
<dbReference type="InterPro" id="IPR000795">
    <property type="entry name" value="T_Tr_GTP-bd_dom"/>
</dbReference>
<proteinExistence type="predicted"/>
<dbReference type="GO" id="GO:0005525">
    <property type="term" value="F:GTP binding"/>
    <property type="evidence" value="ECO:0007669"/>
    <property type="project" value="UniProtKB-KW"/>
</dbReference>
<evidence type="ECO:0000256" key="2">
    <source>
        <dbReference type="ARBA" id="ARBA00023134"/>
    </source>
</evidence>
<reference evidence="5" key="1">
    <citation type="submission" date="2023-10" db="EMBL/GenBank/DDBJ databases">
        <authorList>
            <person name="Domelevo Entfellner J.-B."/>
        </authorList>
    </citation>
    <scope>NUCLEOTIDE SEQUENCE</scope>
</reference>
<dbReference type="PANTHER" id="PTHR23115">
    <property type="entry name" value="TRANSLATION FACTOR"/>
    <property type="match status" value="1"/>
</dbReference>
<keyword evidence="2" id="KW-0342">GTP-binding</keyword>
<organism evidence="5 6">
    <name type="scientific">Sphenostylis stenocarpa</name>
    <dbReference type="NCBI Taxonomy" id="92480"/>
    <lineage>
        <taxon>Eukaryota</taxon>
        <taxon>Viridiplantae</taxon>
        <taxon>Streptophyta</taxon>
        <taxon>Embryophyta</taxon>
        <taxon>Tracheophyta</taxon>
        <taxon>Spermatophyta</taxon>
        <taxon>Magnoliopsida</taxon>
        <taxon>eudicotyledons</taxon>
        <taxon>Gunneridae</taxon>
        <taxon>Pentapetalae</taxon>
        <taxon>rosids</taxon>
        <taxon>fabids</taxon>
        <taxon>Fabales</taxon>
        <taxon>Fabaceae</taxon>
        <taxon>Papilionoideae</taxon>
        <taxon>50 kb inversion clade</taxon>
        <taxon>NPAAA clade</taxon>
        <taxon>indigoferoid/millettioid clade</taxon>
        <taxon>Phaseoleae</taxon>
        <taxon>Sphenostylis</taxon>
    </lineage>
</organism>
<evidence type="ECO:0000313" key="6">
    <source>
        <dbReference type="Proteomes" id="UP001189624"/>
    </source>
</evidence>
<dbReference type="Gramene" id="rna-AYBTSS11_LOCUS4981">
    <property type="protein sequence ID" value="CAJ1930948.1"/>
    <property type="gene ID" value="gene-AYBTSS11_LOCUS4981"/>
</dbReference>
<evidence type="ECO:0000313" key="5">
    <source>
        <dbReference type="EMBL" id="CAJ1930948.1"/>
    </source>
</evidence>
<keyword evidence="1" id="KW-0547">Nucleotide-binding</keyword>
<accession>A0AA86VC50</accession>
<name>A0AA86VC50_9FABA</name>
<dbReference type="InterPro" id="IPR050100">
    <property type="entry name" value="TRAFAC_GTPase_members"/>
</dbReference>
<dbReference type="SUPFAM" id="SSF52540">
    <property type="entry name" value="P-loop containing nucleoside triphosphate hydrolases"/>
    <property type="match status" value="1"/>
</dbReference>
<keyword evidence="3" id="KW-0472">Membrane</keyword>
<dbReference type="Gene3D" id="3.40.50.300">
    <property type="entry name" value="P-loop containing nucleotide triphosphate hydrolases"/>
    <property type="match status" value="1"/>
</dbReference>
<keyword evidence="6" id="KW-1185">Reference proteome</keyword>
<dbReference type="AlphaFoldDB" id="A0AA86VC50"/>